<name>A0A149U039_9PROT</name>
<dbReference type="EMBL" id="LHZU01000135">
    <property type="protein sequence ID" value="KXV58791.1"/>
    <property type="molecule type" value="Genomic_DNA"/>
</dbReference>
<accession>A0A149U039</accession>
<evidence type="ECO:0000313" key="1">
    <source>
        <dbReference type="EMBL" id="KXV58791.1"/>
    </source>
</evidence>
<dbReference type="PATRIC" id="fig|446692.4.peg.1880"/>
<organism evidence="1 2">
    <name type="scientific">Acetobacter senegalensis</name>
    <dbReference type="NCBI Taxonomy" id="446692"/>
    <lineage>
        <taxon>Bacteria</taxon>
        <taxon>Pseudomonadati</taxon>
        <taxon>Pseudomonadota</taxon>
        <taxon>Alphaproteobacteria</taxon>
        <taxon>Acetobacterales</taxon>
        <taxon>Acetobacteraceae</taxon>
        <taxon>Acetobacter</taxon>
    </lineage>
</organism>
<gene>
    <name evidence="1" type="ORF">AD948_10755</name>
</gene>
<dbReference type="Proteomes" id="UP000075360">
    <property type="component" value="Unassembled WGS sequence"/>
</dbReference>
<dbReference type="RefSeq" id="WP_061471963.1">
    <property type="nucleotide sequence ID" value="NZ_JAIMFP010000004.1"/>
</dbReference>
<evidence type="ECO:0000313" key="2">
    <source>
        <dbReference type="Proteomes" id="UP000075360"/>
    </source>
</evidence>
<sequence>MTPPFTTPAVTEKRLMPFPDESAIMSRDPHQRRTATLFVESWPAPAPDSPEMPPLTYPAPHVIACSNASILLDLHRGDIDMVVWGRIVPDVWHKALAEAPSSQSVFDMSGTPGEIADALASRTMIKAFPPLVLSDAAELSSLFSAVTQDCPQRLRLTTESLDNTGFEAVPGALRLVCCYGAASAEWCSYPDPHAGMISTLDSFAVAFIKGFGGQDAGCLHRICHAGHDTTAPGIHLIIDTVRG</sequence>
<reference evidence="1 2" key="1">
    <citation type="submission" date="2015-06" db="EMBL/GenBank/DDBJ databases">
        <title>Improved classification and identification of acetic acid bacteria using matrix-assisted laser desorption/ionization time-of-flight mass spectrometry; Gluconobacter nephelii and Gluconobacter uchimurae are later heterotypic synonyms of Gluconobacter japonicus and Gluconobacter oxydans, respectively.</title>
        <authorList>
            <person name="Li L."/>
            <person name="Cleenwerck I."/>
            <person name="De Vuyst L."/>
            <person name="Vandamme P."/>
        </authorList>
    </citation>
    <scope>NUCLEOTIDE SEQUENCE [LARGE SCALE GENOMIC DNA]</scope>
    <source>
        <strain evidence="1 2">LMG 23690</strain>
    </source>
</reference>
<dbReference type="AlphaFoldDB" id="A0A149U039"/>
<proteinExistence type="predicted"/>
<comment type="caution">
    <text evidence="1">The sequence shown here is derived from an EMBL/GenBank/DDBJ whole genome shotgun (WGS) entry which is preliminary data.</text>
</comment>
<protein>
    <submittedName>
        <fullName evidence="1">Uncharacterized protein</fullName>
    </submittedName>
</protein>
<dbReference type="OrthoDB" id="7221911at2"/>